<dbReference type="EMBL" id="JBHSOG010000035">
    <property type="protein sequence ID" value="MFC5769747.1"/>
    <property type="molecule type" value="Genomic_DNA"/>
</dbReference>
<keyword evidence="3" id="KW-1185">Reference proteome</keyword>
<comment type="caution">
    <text evidence="2">The sequence shown here is derived from an EMBL/GenBank/DDBJ whole genome shotgun (WGS) entry which is preliminary data.</text>
</comment>
<evidence type="ECO:0000313" key="3">
    <source>
        <dbReference type="Proteomes" id="UP001595974"/>
    </source>
</evidence>
<gene>
    <name evidence="2" type="ORF">ACFPTN_10225</name>
</gene>
<feature type="transmembrane region" description="Helical" evidence="1">
    <location>
        <begin position="162"/>
        <end position="184"/>
    </location>
</feature>
<reference evidence="3" key="1">
    <citation type="journal article" date="2019" name="Int. J. Syst. Evol. Microbiol.">
        <title>The Global Catalogue of Microorganisms (GCM) 10K type strain sequencing project: providing services to taxonomists for standard genome sequencing and annotation.</title>
        <authorList>
            <consortium name="The Broad Institute Genomics Platform"/>
            <consortium name="The Broad Institute Genome Sequencing Center for Infectious Disease"/>
            <person name="Wu L."/>
            <person name="Ma J."/>
        </authorList>
    </citation>
    <scope>NUCLEOTIDE SEQUENCE [LARGE SCALE GENOMIC DNA]</scope>
    <source>
        <strain evidence="3">SHR3</strain>
    </source>
</reference>
<dbReference type="RefSeq" id="WP_157748600.1">
    <property type="nucleotide sequence ID" value="NZ_JBHSOG010000035.1"/>
</dbReference>
<protein>
    <submittedName>
        <fullName evidence="2">Uncharacterized protein</fullName>
    </submittedName>
</protein>
<dbReference type="Proteomes" id="UP001595974">
    <property type="component" value="Unassembled WGS sequence"/>
</dbReference>
<evidence type="ECO:0000313" key="2">
    <source>
        <dbReference type="EMBL" id="MFC5769747.1"/>
    </source>
</evidence>
<feature type="transmembrane region" description="Helical" evidence="1">
    <location>
        <begin position="96"/>
        <end position="119"/>
    </location>
</feature>
<evidence type="ECO:0000256" key="1">
    <source>
        <dbReference type="SAM" id="Phobius"/>
    </source>
</evidence>
<proteinExistence type="predicted"/>
<keyword evidence="1" id="KW-0812">Transmembrane</keyword>
<sequence>MSSILHQGGLLGAGAAVLGGVAEAAEAADTLMDAVSPWGLLRSEGLGRCISAGVCSDVLSGSNFGPSSSYGGLPLYPNNANTNMMQSVYSKIPVHLLRLILDFFFLPVLMWVGSVFAGFQWRNPSIGFQQSMITGLLMLGVLLALSYQTGYMGYYKIGRRRYFYMVFVVPIVVGLFGLLASTIFGHD</sequence>
<name>A0ABW1AR63_9RHOO</name>
<keyword evidence="1" id="KW-1133">Transmembrane helix</keyword>
<accession>A0ABW1AR63</accession>
<feature type="transmembrane region" description="Helical" evidence="1">
    <location>
        <begin position="131"/>
        <end position="150"/>
    </location>
</feature>
<keyword evidence="1" id="KW-0472">Membrane</keyword>
<organism evidence="2 3">
    <name type="scientific">Thauera sinica</name>
    <dbReference type="NCBI Taxonomy" id="2665146"/>
    <lineage>
        <taxon>Bacteria</taxon>
        <taxon>Pseudomonadati</taxon>
        <taxon>Pseudomonadota</taxon>
        <taxon>Betaproteobacteria</taxon>
        <taxon>Rhodocyclales</taxon>
        <taxon>Zoogloeaceae</taxon>
        <taxon>Thauera</taxon>
    </lineage>
</organism>